<accession>A0ABN8XL46</accession>
<dbReference type="EMBL" id="CATKSN020000828">
    <property type="protein sequence ID" value="CAI9150422.1"/>
    <property type="molecule type" value="Genomic_DNA"/>
</dbReference>
<dbReference type="Proteomes" id="UP001176941">
    <property type="component" value="Chromosome 18"/>
</dbReference>
<reference evidence="2 24" key="1">
    <citation type="submission" date="2023-04" db="EMBL/GenBank/DDBJ databases">
        <authorList>
            <consortium name="ELIXIR-Norway"/>
        </authorList>
    </citation>
    <scope>NUCLEOTIDE SEQUENCE [LARGE SCALE GENOMIC DNA]</scope>
</reference>
<evidence type="ECO:0000313" key="16">
    <source>
        <dbReference type="EMBL" id="CAI9150741.1"/>
    </source>
</evidence>
<evidence type="ECO:0000313" key="17">
    <source>
        <dbReference type="EMBL" id="CAI9150822.1"/>
    </source>
</evidence>
<dbReference type="EMBL" id="CATKSN020000994">
    <property type="protein sequence ID" value="CAI9150741.1"/>
    <property type="molecule type" value="Genomic_DNA"/>
</dbReference>
<dbReference type="EMBL" id="CATKSN020000736">
    <property type="protein sequence ID" value="CAI9150202.1"/>
    <property type="molecule type" value="Genomic_DNA"/>
</dbReference>
<dbReference type="Proteomes" id="UP001176941">
    <property type="component" value="Unassembled WGS sequence"/>
</dbReference>
<dbReference type="EMBL" id="CATKSN020000919">
    <property type="protein sequence ID" value="CAI9150534.1"/>
    <property type="molecule type" value="Genomic_DNA"/>
</dbReference>
<dbReference type="EMBL" id="CATKSN020000735">
    <property type="protein sequence ID" value="CAI9150194.1"/>
    <property type="molecule type" value="Genomic_DNA"/>
</dbReference>
<dbReference type="EMBL" id="CATKSN020001128">
    <property type="protein sequence ID" value="CAI9150855.1"/>
    <property type="molecule type" value="Genomic_DNA"/>
</dbReference>
<evidence type="ECO:0000313" key="5">
    <source>
        <dbReference type="EMBL" id="CAI9150048.1"/>
    </source>
</evidence>
<proteinExistence type="predicted"/>
<gene>
    <name evidence="1" type="ORF">MRATA1EN1_LOCUS30598</name>
    <name evidence="2" type="ORF">MRATA1EN1_LOCUS30610</name>
    <name evidence="3" type="ORF">MRATA1EN1_LOCUS31078</name>
    <name evidence="4" type="ORF">MRATA1EN1_LOCUS31242</name>
    <name evidence="5" type="ORF">MRATA1EN1_LOCUS31666</name>
    <name evidence="6" type="ORF">MRATA1EN1_LOCUS31720</name>
    <name evidence="7" type="ORF">MRATA1EN1_LOCUS31787</name>
    <name evidence="8" type="ORF">MRATA1EN1_LOCUS31794</name>
    <name evidence="9" type="ORF">MRATA1EN1_LOCUS31812</name>
    <name evidence="10" type="ORF">MRATA1EN1_LOCUS31820</name>
    <name evidence="11" type="ORF">MRATA1EN1_LOCUS31939</name>
    <name evidence="12" type="ORF">MRATA1EN1_LOCUS32034</name>
    <name evidence="13" type="ORF">MRATA1EN1_LOCUS32040</name>
    <name evidence="14" type="ORF">MRATA1EN1_LOCUS32079</name>
    <name evidence="15" type="ORF">MRATA1EN1_LOCUS32152</name>
    <name evidence="16" type="ORF">MRATA1EN1_LOCUS32359</name>
    <name evidence="17" type="ORF">MRATA1EN1_LOCUS32440</name>
    <name evidence="18" type="ORF">MRATA1EN1_LOCUS32473</name>
    <name evidence="19" type="ORF">MRATA1EN1_LOCUS32474</name>
    <name evidence="20" type="ORF">MRATA1EN1_LOCUS32478</name>
    <name evidence="21" type="ORF">MRATA1EN1_LOCUS32585</name>
    <name evidence="22" type="ORF">MRATA1EN1_LOCUS32599</name>
    <name evidence="23" type="ORF">MRATA1EN1_LOCUS7761</name>
</gene>
<evidence type="ECO:0000313" key="3">
    <source>
        <dbReference type="EMBL" id="CAI9149460.1"/>
    </source>
</evidence>
<dbReference type="EMBL" id="CATKSN020001268">
    <property type="protein sequence ID" value="CAI9150967.1"/>
    <property type="molecule type" value="Genomic_DNA"/>
</dbReference>
<organism evidence="2 24">
    <name type="scientific">Rangifer tarandus platyrhynchus</name>
    <name type="common">Svalbard reindeer</name>
    <dbReference type="NCBI Taxonomy" id="3082113"/>
    <lineage>
        <taxon>Eukaryota</taxon>
        <taxon>Metazoa</taxon>
        <taxon>Chordata</taxon>
        <taxon>Craniata</taxon>
        <taxon>Vertebrata</taxon>
        <taxon>Euteleostomi</taxon>
        <taxon>Mammalia</taxon>
        <taxon>Eutheria</taxon>
        <taxon>Laurasiatheria</taxon>
        <taxon>Artiodactyla</taxon>
        <taxon>Ruminantia</taxon>
        <taxon>Pecora</taxon>
        <taxon>Cervidae</taxon>
        <taxon>Odocoileinae</taxon>
        <taxon>Rangifer</taxon>
    </lineage>
</organism>
<evidence type="ECO:0000313" key="18">
    <source>
        <dbReference type="EMBL" id="CAI9150855.1"/>
    </source>
</evidence>
<evidence type="ECO:0000313" key="14">
    <source>
        <dbReference type="EMBL" id="CAI9150461.1"/>
    </source>
</evidence>
<dbReference type="EMBL" id="CATKSN020000663">
    <property type="protein sequence ID" value="CAI9150102.1"/>
    <property type="molecule type" value="Genomic_DNA"/>
</dbReference>
<dbReference type="EMBL" id="OX459954">
    <property type="protein sequence ID" value="CAI9158799.1"/>
    <property type="molecule type" value="Genomic_DNA"/>
</dbReference>
<dbReference type="EMBL" id="CATKSN020000011">
    <property type="protein sequence ID" value="CAI9148980.1"/>
    <property type="molecule type" value="Genomic_DNA"/>
</dbReference>
<dbReference type="EMBL" id="CATKSN020000493">
    <property type="protein sequence ID" value="CAI9149624.1"/>
    <property type="molecule type" value="Genomic_DNA"/>
</dbReference>
<evidence type="ECO:0000313" key="1">
    <source>
        <dbReference type="EMBL" id="CAI9148980.1"/>
    </source>
</evidence>
<dbReference type="EMBL" id="CATKSN020000763">
    <property type="protein sequence ID" value="CAI9150321.1"/>
    <property type="molecule type" value="Genomic_DNA"/>
</dbReference>
<dbReference type="EMBL" id="CATKSN020001276">
    <property type="protein sequence ID" value="CAI9150981.1"/>
    <property type="molecule type" value="Genomic_DNA"/>
</dbReference>
<dbReference type="EMBL" id="CATKSN020000826">
    <property type="protein sequence ID" value="CAI9150416.1"/>
    <property type="molecule type" value="Genomic_DNA"/>
</dbReference>
<evidence type="ECO:0000313" key="8">
    <source>
        <dbReference type="EMBL" id="CAI9150176.1"/>
    </source>
</evidence>
<keyword evidence="24" id="KW-1185">Reference proteome</keyword>
<dbReference type="EMBL" id="CATKSN020000862">
    <property type="protein sequence ID" value="CAI9150461.1"/>
    <property type="molecule type" value="Genomic_DNA"/>
</dbReference>
<dbReference type="EMBL" id="CATKSN020001132">
    <property type="protein sequence ID" value="CAI9150860.1"/>
    <property type="molecule type" value="Genomic_DNA"/>
</dbReference>
<dbReference type="EMBL" id="CATKSN020000706">
    <property type="protein sequence ID" value="CAI9150169.1"/>
    <property type="molecule type" value="Genomic_DNA"/>
</dbReference>
<dbReference type="EMBL" id="CATKSN020001129">
    <property type="protein sequence ID" value="CAI9150856.1"/>
    <property type="molecule type" value="Genomic_DNA"/>
</dbReference>
<evidence type="ECO:0000313" key="10">
    <source>
        <dbReference type="EMBL" id="CAI9150202.1"/>
    </source>
</evidence>
<evidence type="ECO:0000313" key="2">
    <source>
        <dbReference type="EMBL" id="CAI9148992.1"/>
    </source>
</evidence>
<evidence type="ECO:0000313" key="24">
    <source>
        <dbReference type="Proteomes" id="UP001176941"/>
    </source>
</evidence>
<evidence type="ECO:0000313" key="4">
    <source>
        <dbReference type="EMBL" id="CAI9149624.1"/>
    </source>
</evidence>
<evidence type="ECO:0000313" key="23">
    <source>
        <dbReference type="EMBL" id="CAI9158799.1"/>
    </source>
</evidence>
<evidence type="ECO:0000313" key="13">
    <source>
        <dbReference type="EMBL" id="CAI9150422.1"/>
    </source>
</evidence>
<evidence type="ECO:0000313" key="7">
    <source>
        <dbReference type="EMBL" id="CAI9150169.1"/>
    </source>
</evidence>
<evidence type="ECO:0000313" key="19">
    <source>
        <dbReference type="EMBL" id="CAI9150856.1"/>
    </source>
</evidence>
<evidence type="ECO:0000313" key="11">
    <source>
        <dbReference type="EMBL" id="CAI9150321.1"/>
    </source>
</evidence>
<sequence>MKCKMVSHSEKKNLETSNKVKHESESVGCSVVSDSLDPMDCSLPGSSVHRDSPGRNTGVGCHSLLQGTFLTQGSKVKHTCSLLPSNCFSGHLSQRNKSLFWHKNFCTDVISTFICNSTK</sequence>
<dbReference type="EMBL" id="CATKSN020000322">
    <property type="protein sequence ID" value="CAI9149460.1"/>
    <property type="molecule type" value="Genomic_DNA"/>
</dbReference>
<evidence type="ECO:0000313" key="12">
    <source>
        <dbReference type="EMBL" id="CAI9150416.1"/>
    </source>
</evidence>
<evidence type="ECO:0000313" key="6">
    <source>
        <dbReference type="EMBL" id="CAI9150102.1"/>
    </source>
</evidence>
<dbReference type="EMBL" id="CATKSN020000710">
    <property type="protein sequence ID" value="CAI9150176.1"/>
    <property type="molecule type" value="Genomic_DNA"/>
</dbReference>
<name>A0ABN8XL46_RANTA</name>
<evidence type="ECO:0000313" key="21">
    <source>
        <dbReference type="EMBL" id="CAI9150967.1"/>
    </source>
</evidence>
<evidence type="ECO:0000313" key="22">
    <source>
        <dbReference type="EMBL" id="CAI9150981.1"/>
    </source>
</evidence>
<dbReference type="EMBL" id="CATKSN020000629">
    <property type="protein sequence ID" value="CAI9150048.1"/>
    <property type="molecule type" value="Genomic_DNA"/>
</dbReference>
<evidence type="ECO:0000313" key="20">
    <source>
        <dbReference type="EMBL" id="CAI9150860.1"/>
    </source>
</evidence>
<evidence type="ECO:0000313" key="9">
    <source>
        <dbReference type="EMBL" id="CAI9150194.1"/>
    </source>
</evidence>
<dbReference type="EMBL" id="CATKSN020000011">
    <property type="protein sequence ID" value="CAI9148992.1"/>
    <property type="molecule type" value="Genomic_DNA"/>
</dbReference>
<evidence type="ECO:0000313" key="15">
    <source>
        <dbReference type="EMBL" id="CAI9150534.1"/>
    </source>
</evidence>
<protein>
    <submittedName>
        <fullName evidence="2">Uncharacterized protein</fullName>
    </submittedName>
</protein>
<dbReference type="EMBL" id="CATKSN020001072">
    <property type="protein sequence ID" value="CAI9150822.1"/>
    <property type="molecule type" value="Genomic_DNA"/>
</dbReference>